<feature type="compositionally biased region" description="Low complexity" evidence="2">
    <location>
        <begin position="579"/>
        <end position="596"/>
    </location>
</feature>
<feature type="compositionally biased region" description="Polar residues" evidence="2">
    <location>
        <begin position="1737"/>
        <end position="1749"/>
    </location>
</feature>
<feature type="compositionally biased region" description="Basic residues" evidence="2">
    <location>
        <begin position="1468"/>
        <end position="1478"/>
    </location>
</feature>
<name>A0AAD1WVK9_PELCU</name>
<feature type="compositionally biased region" description="Polar residues" evidence="2">
    <location>
        <begin position="1483"/>
        <end position="1514"/>
    </location>
</feature>
<feature type="region of interest" description="Disordered" evidence="2">
    <location>
        <begin position="121"/>
        <end position="196"/>
    </location>
</feature>
<feature type="compositionally biased region" description="Polar residues" evidence="2">
    <location>
        <begin position="1589"/>
        <end position="1603"/>
    </location>
</feature>
<dbReference type="InterPro" id="IPR042337">
    <property type="entry name" value="GSE1"/>
</dbReference>
<keyword evidence="1" id="KW-0175">Coiled coil</keyword>
<dbReference type="PANTHER" id="PTHR17608:SF4">
    <property type="entry name" value="GENETIC SUPPRESSOR ELEMENT 1"/>
    <property type="match status" value="1"/>
</dbReference>
<feature type="compositionally biased region" description="Acidic residues" evidence="2">
    <location>
        <begin position="1766"/>
        <end position="1781"/>
    </location>
</feature>
<feature type="region of interest" description="Disordered" evidence="2">
    <location>
        <begin position="1184"/>
        <end position="1240"/>
    </location>
</feature>
<feature type="region of interest" description="Disordered" evidence="2">
    <location>
        <begin position="688"/>
        <end position="713"/>
    </location>
</feature>
<evidence type="ECO:0000313" key="4">
    <source>
        <dbReference type="EMBL" id="CAH2324111.1"/>
    </source>
</evidence>
<feature type="coiled-coil region" evidence="1">
    <location>
        <begin position="1796"/>
        <end position="1858"/>
    </location>
</feature>
<feature type="compositionally biased region" description="Polar residues" evidence="2">
    <location>
        <begin position="130"/>
        <end position="145"/>
    </location>
</feature>
<evidence type="ECO:0000259" key="3">
    <source>
        <dbReference type="Pfam" id="PF12540"/>
    </source>
</evidence>
<feature type="region of interest" description="Disordered" evidence="2">
    <location>
        <begin position="1589"/>
        <end position="1651"/>
    </location>
</feature>
<reference evidence="4" key="1">
    <citation type="submission" date="2022-03" db="EMBL/GenBank/DDBJ databases">
        <authorList>
            <person name="Alioto T."/>
            <person name="Alioto T."/>
            <person name="Gomez Garrido J."/>
        </authorList>
    </citation>
    <scope>NUCLEOTIDE SEQUENCE</scope>
</reference>
<dbReference type="Pfam" id="PF12540">
    <property type="entry name" value="DUF3736"/>
    <property type="match status" value="1"/>
</dbReference>
<feature type="region of interest" description="Disordered" evidence="2">
    <location>
        <begin position="579"/>
        <end position="646"/>
    </location>
</feature>
<evidence type="ECO:0000256" key="2">
    <source>
        <dbReference type="SAM" id="MobiDB-lite"/>
    </source>
</evidence>
<feature type="compositionally biased region" description="Pro residues" evidence="2">
    <location>
        <begin position="1220"/>
        <end position="1232"/>
    </location>
</feature>
<feature type="compositionally biased region" description="Basic and acidic residues" evidence="2">
    <location>
        <begin position="179"/>
        <end position="196"/>
    </location>
</feature>
<feature type="compositionally biased region" description="Low complexity" evidence="2">
    <location>
        <begin position="1111"/>
        <end position="1123"/>
    </location>
</feature>
<feature type="region of interest" description="Disordered" evidence="2">
    <location>
        <begin position="729"/>
        <end position="817"/>
    </location>
</feature>
<feature type="compositionally biased region" description="Basic and acidic residues" evidence="2">
    <location>
        <begin position="998"/>
        <end position="1059"/>
    </location>
</feature>
<feature type="compositionally biased region" description="Polar residues" evidence="2">
    <location>
        <begin position="606"/>
        <end position="618"/>
    </location>
</feature>
<feature type="region of interest" description="Disordered" evidence="2">
    <location>
        <begin position="1737"/>
        <end position="1788"/>
    </location>
</feature>
<dbReference type="PANTHER" id="PTHR17608">
    <property type="entry name" value="GENETIC SUPPRESSOR ELEMENT 1"/>
    <property type="match status" value="1"/>
</dbReference>
<protein>
    <recommendedName>
        <fullName evidence="3">Genetic suppressor element-like domain-containing protein</fullName>
    </recommendedName>
</protein>
<evidence type="ECO:0000256" key="1">
    <source>
        <dbReference type="SAM" id="Coils"/>
    </source>
</evidence>
<dbReference type="InterPro" id="IPR022207">
    <property type="entry name" value="GSE-like"/>
</dbReference>
<keyword evidence="5" id="KW-1185">Reference proteome</keyword>
<feature type="region of interest" description="Disordered" evidence="2">
    <location>
        <begin position="998"/>
        <end position="1134"/>
    </location>
</feature>
<gene>
    <name evidence="4" type="ORF">PECUL_23A048045</name>
</gene>
<feature type="compositionally biased region" description="Low complexity" evidence="2">
    <location>
        <begin position="739"/>
        <end position="752"/>
    </location>
</feature>
<feature type="compositionally biased region" description="Basic and acidic residues" evidence="2">
    <location>
        <begin position="624"/>
        <end position="633"/>
    </location>
</feature>
<feature type="compositionally biased region" description="Polar residues" evidence="2">
    <location>
        <begin position="688"/>
        <end position="703"/>
    </location>
</feature>
<feature type="region of interest" description="Disordered" evidence="2">
    <location>
        <begin position="1"/>
        <end position="23"/>
    </location>
</feature>
<feature type="region of interest" description="Disordered" evidence="2">
    <location>
        <begin position="1467"/>
        <end position="1514"/>
    </location>
</feature>
<dbReference type="EMBL" id="OW240923">
    <property type="protein sequence ID" value="CAH2324111.1"/>
    <property type="molecule type" value="Genomic_DNA"/>
</dbReference>
<dbReference type="Proteomes" id="UP001295444">
    <property type="component" value="Chromosome 12"/>
</dbReference>
<accession>A0AAD1WVK9</accession>
<sequence>MSDPAPRSRKQRLMAALGGDEEPEEAVAPGGPCVLCFICGGAVPRGRELRLAVRGPARGGPFYPFLQQQEPAPGAEPVSPGGCARVCAVCQRFLAAQWDSFERSRTPLDKRMYWLKRPYHGPRAAPRDWNPNSPDSELSDLSDNALSEAEDSPDRGGRGPWAASPGTPRTSLTPAQCADPHRGEGDPNTERHPERGPHIGVCYICGGAGPGQLIHVQKQEHTPQTPFFPFLWLHTPPPGAHPITPGGSARACTSCFSSLMEQWQSFDLANVPVLQRLYMVPLHATQEKGTGQHSGDPQPKGPGVCYLCGETYPHQFRMVLTKVHNGNAKTIMHFPFISQLPCPPNCPGVTQQGEVQSCRKCYGVLEDIWAIYRASHHEDLINSVQSFLARYHQVFGSGEPNLSSGGCPSRKAGTTTGQPFITSICYVCGAELGSGSEYQVSINPPSRYGDKEPFFPFLTIYPPAPRARPADSTGMVSTCSLCYHDLLGQWFQQEMRSQHPTNPWSRQYQVETFVCFFCRSEKRRMLGLKAVKVARLPIFLLAPRVANSLFVDDGKQLLVGTCSECRHLTMLGIDTAHSESSLSSSPAVSQKASPSSRDGGALNCTAGPTTSAPQSAEFEQSLKPSKERPRVNDQDNSSDVESAVTANYLCSREDTKDQREAYLKQGMNHEPKSPSIGMLSTATRTTATVSPLTPSPLNGSLVPNGSPAASSALSVQSAPSSSFAAALRKLAKQAEEPRGSSISSESSPVSSPATNHSSPASTPKRGPMGPILVPPAGHSVPNTPPVVTIAPTKTVNGVWRSEARQPDTSSRTSSISRERLIAESQLPSEKTSTPSVPSHLLGNAYAFAIPPSSVVQDSRYQPLNLQRPVHHVVPPSTMTEEYLRSFRPYHTAEDLRMSSLPHLGLDPAAAAAYYHPSYLAHHPFPHPAFRMEDSYCLSALRSPFYPIHSPGSLPPLHPSAMHLHLSGVRYPTELTHSSLSALQSERITAERLQMDEELRQREREREREREKEREADREREKEREREREKEREKKEMEREKERERELERQRERAREKEASLLKSMESQYLSEPEPPLNRSHQDDRGKVIEQPSSNRPEKLKEPSIQTPKPVQHSMHQTTTTHHSVPSLISSHASFAGPNSAASLLAQRTQEEEKWLARQRRLRQEKEDRQYQVSEFRQQVLEQQLDIGGRPCNPPEPEPRPENLRIIPSRSETSVREHFGGPPPLISPKPPQPAHSTPTSLWNPVTLMESSSELRRTQEPTSVHNHNTPIYDQSRQTVAPVKIERSYCFEKQPQEEEEAAASRRRELLEKYQPLRESTTLEHAGYSHAPFLAELEKSTQSFLNQQRNSLQQAGQTVDVSLLHHKPITAHRQPPSRPRDSMIIYDEFLKQHRMLVSKLDLEERRRREAREKGYFYDLDDSYDESDEEEVRAHLRRVAEQPPLKLDTCSEKMEFLHIFGLTTQQEKERLLQQKRRKRRRMLRERSQSPPTIQNKRQTPSPHSPLSTRFSPDELNNSPSLEEKKKFLTFFDLAHVSPERRRDKEKLVEMLEAIKQKNAVPETVNNPLVAPYRITPPLPPVAASEIPVVAQPSTECDTPASLPSTSCTVPEPLKPPELPKPMDITRVPTLLVPTSSATPPALEKQRSSEAPPAKKSVSILNYVRGQPPKESTLQQPQSVNGRSKSWEPFIAEEFAHQFHESVLQSTQKALQKHKGVSALHCAEQNHKPDASVHYNIPELQHSNRLPAPQQNGQQGAELAGVGRAPRQQDTSSEEETSDEEDEEDKTDEQPRPKWQGIEAIFEAYQEHIEEQNLERQVLESQCKRLEAQHYNLGLTAEQLSHRMAELMSQKQKIASERERLQAELEHFRKCLVLPTTSWSRAYYKGHPR</sequence>
<organism evidence="4 5">
    <name type="scientific">Pelobates cultripes</name>
    <name type="common">Western spadefoot toad</name>
    <dbReference type="NCBI Taxonomy" id="61616"/>
    <lineage>
        <taxon>Eukaryota</taxon>
        <taxon>Metazoa</taxon>
        <taxon>Chordata</taxon>
        <taxon>Craniata</taxon>
        <taxon>Vertebrata</taxon>
        <taxon>Euteleostomi</taxon>
        <taxon>Amphibia</taxon>
        <taxon>Batrachia</taxon>
        <taxon>Anura</taxon>
        <taxon>Pelobatoidea</taxon>
        <taxon>Pelobatidae</taxon>
        <taxon>Pelobates</taxon>
    </lineage>
</organism>
<evidence type="ECO:0000313" key="5">
    <source>
        <dbReference type="Proteomes" id="UP001295444"/>
    </source>
</evidence>
<proteinExistence type="predicted"/>
<feature type="domain" description="Genetic suppressor element-like" evidence="3">
    <location>
        <begin position="1388"/>
        <end position="1528"/>
    </location>
</feature>